<gene>
    <name evidence="2" type="ORF">BJ322DRAFT_1141592</name>
</gene>
<keyword evidence="3" id="KW-1185">Reference proteome</keyword>
<dbReference type="Gene3D" id="1.10.10.1620">
    <property type="match status" value="1"/>
</dbReference>
<evidence type="ECO:0000313" key="2">
    <source>
        <dbReference type="EMBL" id="KAF9784545.1"/>
    </source>
</evidence>
<dbReference type="PANTHER" id="PTHR10742:SF342">
    <property type="entry name" value="AMINE OXIDASE"/>
    <property type="match status" value="1"/>
</dbReference>
<dbReference type="GO" id="GO:0009063">
    <property type="term" value="P:amino acid catabolic process"/>
    <property type="evidence" value="ECO:0007669"/>
    <property type="project" value="TreeGrafter"/>
</dbReference>
<accession>A0A9P6HEJ5</accession>
<dbReference type="SUPFAM" id="SSF54373">
    <property type="entry name" value="FAD-linked reductases, C-terminal domain"/>
    <property type="match status" value="1"/>
</dbReference>
<proteinExistence type="predicted"/>
<dbReference type="Gene3D" id="3.90.660.10">
    <property type="match status" value="2"/>
</dbReference>
<dbReference type="Pfam" id="PF01593">
    <property type="entry name" value="Amino_oxidase"/>
    <property type="match status" value="1"/>
</dbReference>
<reference evidence="2" key="1">
    <citation type="journal article" date="2020" name="Nat. Commun.">
        <title>Large-scale genome sequencing of mycorrhizal fungi provides insights into the early evolution of symbiotic traits.</title>
        <authorList>
            <person name="Miyauchi S."/>
            <person name="Kiss E."/>
            <person name="Kuo A."/>
            <person name="Drula E."/>
            <person name="Kohler A."/>
            <person name="Sanchez-Garcia M."/>
            <person name="Morin E."/>
            <person name="Andreopoulos B."/>
            <person name="Barry K.W."/>
            <person name="Bonito G."/>
            <person name="Buee M."/>
            <person name="Carver A."/>
            <person name="Chen C."/>
            <person name="Cichocki N."/>
            <person name="Clum A."/>
            <person name="Culley D."/>
            <person name="Crous P.W."/>
            <person name="Fauchery L."/>
            <person name="Girlanda M."/>
            <person name="Hayes R.D."/>
            <person name="Keri Z."/>
            <person name="LaButti K."/>
            <person name="Lipzen A."/>
            <person name="Lombard V."/>
            <person name="Magnuson J."/>
            <person name="Maillard F."/>
            <person name="Murat C."/>
            <person name="Nolan M."/>
            <person name="Ohm R.A."/>
            <person name="Pangilinan J."/>
            <person name="Pereira M.F."/>
            <person name="Perotto S."/>
            <person name="Peter M."/>
            <person name="Pfister S."/>
            <person name="Riley R."/>
            <person name="Sitrit Y."/>
            <person name="Stielow J.B."/>
            <person name="Szollosi G."/>
            <person name="Zifcakova L."/>
            <person name="Stursova M."/>
            <person name="Spatafora J.W."/>
            <person name="Tedersoo L."/>
            <person name="Vaario L.M."/>
            <person name="Yamada A."/>
            <person name="Yan M."/>
            <person name="Wang P."/>
            <person name="Xu J."/>
            <person name="Bruns T."/>
            <person name="Baldrian P."/>
            <person name="Vilgalys R."/>
            <person name="Dunand C."/>
            <person name="Henrissat B."/>
            <person name="Grigoriev I.V."/>
            <person name="Hibbett D."/>
            <person name="Nagy L.G."/>
            <person name="Martin F.M."/>
        </authorList>
    </citation>
    <scope>NUCLEOTIDE SEQUENCE</scope>
    <source>
        <strain evidence="2">UH-Tt-Lm1</strain>
    </source>
</reference>
<dbReference type="InterPro" id="IPR002937">
    <property type="entry name" value="Amino_oxidase"/>
</dbReference>
<sequence length="612" mass="68490">MTSDPNVYAYRGRHLLTAYHDRHQHIPNVDLSTVTPVLQNPAPSPDLPVGVIGTGTAGLYTAMIFESLGIDYHLIDADAPGRVGGRLFTYHFPNGGPYDYYDVGAMRFPDTPFMKRTFDLAKNRNLKLTLIPYILQMIAPSANTWLLYNNARASNQVPSVTDDPFSVSSYVTDSSLRTPQGVSTKVEEVLQPFRDLFRTSPAGTPDMASAMDVLFEQTNNFSTRSYMFQNGTSADDINWCETIDKSTGWYDRAFTETIIESLAFNWPSTPLPGPEQPKSDPSQGWYCFDGGSSTLPQAMFKSLSPQAQQDTEFLSPVTAISRDPTKEVMRLSINGTQSPREYSAIISTVPLPRLSLMDLTGVNINDNYAQWSAIRELQYGPSVKVGMKFSTPWWETALPMPIHGGQSFTDLPIRTVVYPSYPAGAQPQNMSKVLIVSYTWTQDAERMGALINSDGTARPELLELIFRDLAAVHGVTVDWLKSFYTEGDYFAWDWLHNPLTMGAFAFFGPGVYDTNDVYSEMLQPAARGKLFFAGEATSTCHAWVAGALDSAWRAVDQYLALNLPDYQQKFWDLWGPTEYWDESDNQDLIALNRKLMERHLVIGLHKDGVKME</sequence>
<reference evidence="2" key="2">
    <citation type="submission" date="2020-11" db="EMBL/GenBank/DDBJ databases">
        <authorList>
            <consortium name="DOE Joint Genome Institute"/>
            <person name="Kuo A."/>
            <person name="Miyauchi S."/>
            <person name="Kiss E."/>
            <person name="Drula E."/>
            <person name="Kohler A."/>
            <person name="Sanchez-Garcia M."/>
            <person name="Andreopoulos B."/>
            <person name="Barry K.W."/>
            <person name="Bonito G."/>
            <person name="Buee M."/>
            <person name="Carver A."/>
            <person name="Chen C."/>
            <person name="Cichocki N."/>
            <person name="Clum A."/>
            <person name="Culley D."/>
            <person name="Crous P.W."/>
            <person name="Fauchery L."/>
            <person name="Girlanda M."/>
            <person name="Hayes R."/>
            <person name="Keri Z."/>
            <person name="Labutti K."/>
            <person name="Lipzen A."/>
            <person name="Lombard V."/>
            <person name="Magnuson J."/>
            <person name="Maillard F."/>
            <person name="Morin E."/>
            <person name="Murat C."/>
            <person name="Nolan M."/>
            <person name="Ohm R."/>
            <person name="Pangilinan J."/>
            <person name="Pereira M."/>
            <person name="Perotto S."/>
            <person name="Peter M."/>
            <person name="Riley R."/>
            <person name="Sitrit Y."/>
            <person name="Stielow B."/>
            <person name="Szollosi G."/>
            <person name="Zifcakova L."/>
            <person name="Stursova M."/>
            <person name="Spatafora J.W."/>
            <person name="Tedersoo L."/>
            <person name="Vaario L.-M."/>
            <person name="Yamada A."/>
            <person name="Yan M."/>
            <person name="Wang P."/>
            <person name="Xu J."/>
            <person name="Bruns T."/>
            <person name="Baldrian P."/>
            <person name="Vilgalys R."/>
            <person name="Henrissat B."/>
            <person name="Grigoriev I.V."/>
            <person name="Hibbett D."/>
            <person name="Nagy L.G."/>
            <person name="Martin F.M."/>
        </authorList>
    </citation>
    <scope>NUCLEOTIDE SEQUENCE</scope>
    <source>
        <strain evidence="2">UH-Tt-Lm1</strain>
    </source>
</reference>
<dbReference type="PANTHER" id="PTHR10742">
    <property type="entry name" value="FLAVIN MONOAMINE OXIDASE"/>
    <property type="match status" value="1"/>
</dbReference>
<evidence type="ECO:0000313" key="3">
    <source>
        <dbReference type="Proteomes" id="UP000736335"/>
    </source>
</evidence>
<dbReference type="InterPro" id="IPR050281">
    <property type="entry name" value="Flavin_monoamine_oxidase"/>
</dbReference>
<organism evidence="2 3">
    <name type="scientific">Thelephora terrestris</name>
    <dbReference type="NCBI Taxonomy" id="56493"/>
    <lineage>
        <taxon>Eukaryota</taxon>
        <taxon>Fungi</taxon>
        <taxon>Dikarya</taxon>
        <taxon>Basidiomycota</taxon>
        <taxon>Agaricomycotina</taxon>
        <taxon>Agaricomycetes</taxon>
        <taxon>Thelephorales</taxon>
        <taxon>Thelephoraceae</taxon>
        <taxon>Thelephora</taxon>
    </lineage>
</organism>
<feature type="domain" description="Amine oxidase" evidence="1">
    <location>
        <begin position="57"/>
        <end position="557"/>
    </location>
</feature>
<evidence type="ECO:0000259" key="1">
    <source>
        <dbReference type="Pfam" id="PF01593"/>
    </source>
</evidence>
<dbReference type="SUPFAM" id="SSF51905">
    <property type="entry name" value="FAD/NAD(P)-binding domain"/>
    <property type="match status" value="1"/>
</dbReference>
<comment type="caution">
    <text evidence="2">The sequence shown here is derived from an EMBL/GenBank/DDBJ whole genome shotgun (WGS) entry which is preliminary data.</text>
</comment>
<dbReference type="InterPro" id="IPR036188">
    <property type="entry name" value="FAD/NAD-bd_sf"/>
</dbReference>
<dbReference type="OrthoDB" id="7777654at2759"/>
<name>A0A9P6HEJ5_9AGAM</name>
<protein>
    <submittedName>
        <fullName evidence="2">Amine oxidase</fullName>
    </submittedName>
</protein>
<dbReference type="Proteomes" id="UP000736335">
    <property type="component" value="Unassembled WGS sequence"/>
</dbReference>
<dbReference type="AlphaFoldDB" id="A0A9P6HEJ5"/>
<dbReference type="GO" id="GO:0001716">
    <property type="term" value="F:L-amino-acid oxidase activity"/>
    <property type="evidence" value="ECO:0007669"/>
    <property type="project" value="TreeGrafter"/>
</dbReference>
<dbReference type="EMBL" id="WIUZ02000008">
    <property type="protein sequence ID" value="KAF9784545.1"/>
    <property type="molecule type" value="Genomic_DNA"/>
</dbReference>